<dbReference type="PANTHER" id="PTHR48475:SF2">
    <property type="entry name" value="RIBONUCLEASE H"/>
    <property type="match status" value="1"/>
</dbReference>
<dbReference type="Gene3D" id="2.40.70.10">
    <property type="entry name" value="Acid Proteases"/>
    <property type="match status" value="1"/>
</dbReference>
<dbReference type="GO" id="GO:0004523">
    <property type="term" value="F:RNA-DNA hybrid ribonuclease activity"/>
    <property type="evidence" value="ECO:0007669"/>
    <property type="project" value="InterPro"/>
</dbReference>
<dbReference type="RefSeq" id="XP_056856259.1">
    <property type="nucleotide sequence ID" value="XM_057000279.1"/>
</dbReference>
<dbReference type="InterPro" id="IPR036397">
    <property type="entry name" value="RNaseH_sf"/>
</dbReference>
<evidence type="ECO:0000313" key="7">
    <source>
        <dbReference type="Proteomes" id="UP000504610"/>
    </source>
</evidence>
<feature type="domain" description="RNase H type-1" evidence="5">
    <location>
        <begin position="1266"/>
        <end position="1395"/>
    </location>
</feature>
<evidence type="ECO:0000259" key="5">
    <source>
        <dbReference type="PROSITE" id="PS50879"/>
    </source>
</evidence>
<keyword evidence="2" id="KW-0175">Coiled coil</keyword>
<dbReference type="InterPro" id="IPR021109">
    <property type="entry name" value="Peptidase_aspartic_dom_sf"/>
</dbReference>
<evidence type="ECO:0000313" key="8">
    <source>
        <dbReference type="RefSeq" id="XP_056856259.1"/>
    </source>
</evidence>
<dbReference type="SUPFAM" id="SSF50630">
    <property type="entry name" value="Acid proteases"/>
    <property type="match status" value="1"/>
</dbReference>
<reference evidence="7" key="1">
    <citation type="journal article" date="2019" name="Database">
        <title>The radish genome database (RadishGD): an integrated information resource for radish genomics.</title>
        <authorList>
            <person name="Yu H.J."/>
            <person name="Baek S."/>
            <person name="Lee Y.J."/>
            <person name="Cho A."/>
            <person name="Mun J.H."/>
        </authorList>
    </citation>
    <scope>NUCLEOTIDE SEQUENCE [LARGE SCALE GENOMIC DNA]</scope>
    <source>
        <strain evidence="7">cv. WK10039</strain>
    </source>
</reference>
<name>A0A9W3CXP8_RAPSA</name>
<dbReference type="InterPro" id="IPR000477">
    <property type="entry name" value="RT_dom"/>
</dbReference>
<dbReference type="CDD" id="cd09279">
    <property type="entry name" value="RNase_HI_like"/>
    <property type="match status" value="1"/>
</dbReference>
<dbReference type="GO" id="GO:0015074">
    <property type="term" value="P:DNA integration"/>
    <property type="evidence" value="ECO:0007669"/>
    <property type="project" value="InterPro"/>
</dbReference>
<dbReference type="InterPro" id="IPR002156">
    <property type="entry name" value="RNaseH_domain"/>
</dbReference>
<dbReference type="Pfam" id="PF13456">
    <property type="entry name" value="RVT_3"/>
    <property type="match status" value="1"/>
</dbReference>
<reference evidence="8" key="2">
    <citation type="submission" date="2025-08" db="UniProtKB">
        <authorList>
            <consortium name="RefSeq"/>
        </authorList>
    </citation>
    <scope>IDENTIFICATION</scope>
    <source>
        <tissue evidence="8">Leaf</tissue>
    </source>
</reference>
<evidence type="ECO:0000256" key="1">
    <source>
        <dbReference type="ARBA" id="ARBA00023172"/>
    </source>
</evidence>
<dbReference type="PROSITE" id="PS50994">
    <property type="entry name" value="INTEGRASE"/>
    <property type="match status" value="1"/>
</dbReference>
<dbReference type="InterPro" id="IPR041577">
    <property type="entry name" value="RT_RNaseH_2"/>
</dbReference>
<feature type="region of interest" description="Disordered" evidence="3">
    <location>
        <begin position="295"/>
        <end position="321"/>
    </location>
</feature>
<feature type="compositionally biased region" description="Polar residues" evidence="3">
    <location>
        <begin position="297"/>
        <end position="309"/>
    </location>
</feature>
<feature type="compositionally biased region" description="Basic and acidic residues" evidence="3">
    <location>
        <begin position="507"/>
        <end position="527"/>
    </location>
</feature>
<protein>
    <submittedName>
        <fullName evidence="8">Uncharacterized protein LOC108843229</fullName>
    </submittedName>
</protein>
<dbReference type="SUPFAM" id="SSF53098">
    <property type="entry name" value="Ribonuclease H-like"/>
    <property type="match status" value="2"/>
</dbReference>
<feature type="compositionally biased region" description="Basic and acidic residues" evidence="3">
    <location>
        <begin position="398"/>
        <end position="415"/>
    </location>
</feature>
<dbReference type="InterPro" id="IPR043502">
    <property type="entry name" value="DNA/RNA_pol_sf"/>
</dbReference>
<evidence type="ECO:0000256" key="2">
    <source>
        <dbReference type="SAM" id="Coils"/>
    </source>
</evidence>
<proteinExistence type="predicted"/>
<dbReference type="InterPro" id="IPR012337">
    <property type="entry name" value="RNaseH-like_sf"/>
</dbReference>
<dbReference type="KEGG" id="rsz:108843229"/>
<organism evidence="7 8">
    <name type="scientific">Raphanus sativus</name>
    <name type="common">Radish</name>
    <name type="synonym">Raphanus raphanistrum var. sativus</name>
    <dbReference type="NCBI Taxonomy" id="3726"/>
    <lineage>
        <taxon>Eukaryota</taxon>
        <taxon>Viridiplantae</taxon>
        <taxon>Streptophyta</taxon>
        <taxon>Embryophyta</taxon>
        <taxon>Tracheophyta</taxon>
        <taxon>Spermatophyta</taxon>
        <taxon>Magnoliopsida</taxon>
        <taxon>eudicotyledons</taxon>
        <taxon>Gunneridae</taxon>
        <taxon>Pentapetalae</taxon>
        <taxon>rosids</taxon>
        <taxon>malvids</taxon>
        <taxon>Brassicales</taxon>
        <taxon>Brassicaceae</taxon>
        <taxon>Brassiceae</taxon>
        <taxon>Raphanus</taxon>
    </lineage>
</organism>
<feature type="region of interest" description="Disordered" evidence="3">
    <location>
        <begin position="239"/>
        <end position="269"/>
    </location>
</feature>
<evidence type="ECO:0000259" key="6">
    <source>
        <dbReference type="PROSITE" id="PS50994"/>
    </source>
</evidence>
<dbReference type="InterPro" id="IPR043128">
    <property type="entry name" value="Rev_trsase/Diguanyl_cyclase"/>
</dbReference>
<dbReference type="Gene3D" id="3.30.70.270">
    <property type="match status" value="2"/>
</dbReference>
<gene>
    <name evidence="8" type="primary">LOC108843229</name>
</gene>
<dbReference type="Pfam" id="PF03732">
    <property type="entry name" value="Retrotrans_gag"/>
    <property type="match status" value="1"/>
</dbReference>
<dbReference type="GeneID" id="108843229"/>
<dbReference type="Pfam" id="PF00665">
    <property type="entry name" value="rve"/>
    <property type="match status" value="1"/>
</dbReference>
<dbReference type="CDD" id="cd00303">
    <property type="entry name" value="retropepsin_like"/>
    <property type="match status" value="1"/>
</dbReference>
<dbReference type="Pfam" id="PF17919">
    <property type="entry name" value="RT_RNaseH_2"/>
    <property type="match status" value="1"/>
</dbReference>
<dbReference type="PROSITE" id="PS50878">
    <property type="entry name" value="RT_POL"/>
    <property type="match status" value="1"/>
</dbReference>
<dbReference type="CDD" id="cd01647">
    <property type="entry name" value="RT_LTR"/>
    <property type="match status" value="1"/>
</dbReference>
<keyword evidence="1" id="KW-0233">DNA recombination</keyword>
<feature type="region of interest" description="Disordered" evidence="3">
    <location>
        <begin position="353"/>
        <end position="441"/>
    </location>
</feature>
<dbReference type="Proteomes" id="UP000504610">
    <property type="component" value="Chromosome 2"/>
</dbReference>
<dbReference type="InterPro" id="IPR001584">
    <property type="entry name" value="Integrase_cat-core"/>
</dbReference>
<dbReference type="Gene3D" id="1.10.340.70">
    <property type="match status" value="1"/>
</dbReference>
<dbReference type="Pfam" id="PF00078">
    <property type="entry name" value="RVT_1"/>
    <property type="match status" value="1"/>
</dbReference>
<dbReference type="InterPro" id="IPR041588">
    <property type="entry name" value="Integrase_H2C2"/>
</dbReference>
<dbReference type="InterPro" id="IPR005162">
    <property type="entry name" value="Retrotrans_gag_dom"/>
</dbReference>
<dbReference type="GO" id="GO:0006310">
    <property type="term" value="P:DNA recombination"/>
    <property type="evidence" value="ECO:0007669"/>
    <property type="project" value="UniProtKB-KW"/>
</dbReference>
<dbReference type="OrthoDB" id="1081119at2759"/>
<evidence type="ECO:0000256" key="3">
    <source>
        <dbReference type="SAM" id="MobiDB-lite"/>
    </source>
</evidence>
<dbReference type="SUPFAM" id="SSF56672">
    <property type="entry name" value="DNA/RNA polymerases"/>
    <property type="match status" value="1"/>
</dbReference>
<feature type="domain" description="Integrase catalytic" evidence="6">
    <location>
        <begin position="1571"/>
        <end position="1741"/>
    </location>
</feature>
<keyword evidence="7" id="KW-1185">Reference proteome</keyword>
<feature type="region of interest" description="Disordered" evidence="3">
    <location>
        <begin position="507"/>
        <end position="534"/>
    </location>
</feature>
<feature type="compositionally biased region" description="Basic and acidic residues" evidence="3">
    <location>
        <begin position="372"/>
        <end position="385"/>
    </location>
</feature>
<feature type="domain" description="Reverse transcriptase" evidence="4">
    <location>
        <begin position="864"/>
        <end position="1043"/>
    </location>
</feature>
<sequence length="1860" mass="210653">MFRNRQTNVSDVQTINELAALKQSILDISSQIHHVTTSAPQIECVLAESLRTPFSEKITKVRLRKMDKLRLPTFDGLSDPTVHVTSFNIAMRRANLSDEEKDAGFCQLFVETREGTALAWFTGLKENSVNNFHDLSTAFLKNYIMFTREEATASDLWNLTQANGQSLRDFMEKFKSVVSKIDIPDQIAVESLKNTLHLKSTFRADLYRHPTRSLADAIARSHNFIKMEEDTKAIIGRQNAAKDAATKQNSAKTSDNRQEPRQHSSGNPKRYFAYAVTEEEDPASAAVVREKGWNVYNRPTSENDPKNQTPSESSGPGAPPSRKYCAYHKVETHNTNECNVLYKQFLSSVASGKLEIEPPPKPKPKNGKSWSKNKEKKSQKSKEKQPQANAEEEDAQDKDDSSAEEDQPRNRRRVEVILSRMSDSSDDEQTEQPPLWVSAASMEDTDLRTQLKRKAATAPIPVSTDAPYFITTNSASKSRRIDPDHPFRVSDLRDSLNSKADDLRIKLNRSKQSDLRRHLEKAKERHPNSIPDDAEFTDLRDQIESRRRSRFPRIIVIMGGSPLCGDSVRAIKDYRRQAGTSKRWPSSTEDDHQITFSSADTRGIHMPHNDPLLVDIRIGECQVTKVLIDTGSSVDLIFRHTLDKMGVDLQNMKPSSRTLTGFNGASEQMLGTIRLPVYAGDIVRTVKFSVIQAKAPYNAILGTPWLHAMKAVPSSYHQCVKFPGKDGSTQTIRGDQQAAREILIATVKLQQSVSLINSVSKPIHKVYPQKEEVREVPLDTDDPTKVIRIGAFLSDEMQSQITSFLRDNASTFAWSASDMKGIDPAITSHELNVDPTFKPIRQKRRKLGPDRSKAVNEEVDRLLAAGSITEVLYPEWLANPVVVKKKNGKWRVCVDFTDLNKACPKDSYPLPHIDRLVESTAGDELLTFMDAFSGYNQIMMHPDDREKTAFITDRGTYCYKVMPFGLKNAGATYQRLVNKMFADRLGNTMEVYIDDMLVKSLHANDHLDHLRDCFKTLNEYGMKLNPAKCTFGVTSGEFLGYIVTQRGIEANPKQISAILDLPSPKNSREVQRLTGRIAALNRFISRSTDKCLPFYELLRGNRRFVWDDKCEEAFAQLKHYLTMPPVLAKPEVGDILSLYIAVTSSAVSSVLIREDRGEQKPIFYIRKRMTEAETRYPTLEKMALAVVTSARKLRPYFQSHSIEVLSNQPLRTVMQNTNQSGRLTKWAMELSAHDITYKNRTAAKSQVLADFLIELTPELEQDLILPSNNWILHVDGSSTNKGSGAGVQLQSPTGELIRQSFTFDFAASNNEAEYESLIAGLRLAQAVKAKRLSAYCDSQLVVSQYHGDYDVRNDRMDAYLRIVQDLAKGFEFFDLTKVPRGENICADALAALSSKLHDQVKRTIPILRIEKPSIDLDHQEAGFVASVTEEAPVTDDSPMTTDDGQTNDWRTAFIDFLAHGTLPTDKWEARRLKRRSAHYVVTEGELHRWTATKVLLKCIHGEQTRLVMAETHEGAAGNHSGGRALALKIKNLGFYWPSMNTDCDSYVRHCDKCQRHASTIHSPTELLRSMTAPYPFMRWGMDIIGPLPTSRQKRFILVLTDYFTKWVEAEAYANVTDKEVQKFVWKNIICRHGLPYEIVTDNGSQFISHNFREFCEKWRIRLNTATPRYPQCNGQAESTNKTIIDGLKKRLDLKKGCWADELDGVLWSHRTTPRGATQATPFSLAYGVEAMAPAEVNVTSLRRSKMPLHGEVNRDMLLDALDNIEEKRDQALLRIQNYQNQIESYYNKKVRSRPLELGDLVLRKVFENTKEWKAGKLGANWEGPYKITQVIRPGVFRLETSRGDAVPRAWNSMHLRRFYS</sequence>
<feature type="coiled-coil region" evidence="2">
    <location>
        <begin position="1754"/>
        <end position="1788"/>
    </location>
</feature>
<dbReference type="Pfam" id="PF17921">
    <property type="entry name" value="Integrase_H2C2"/>
    <property type="match status" value="1"/>
</dbReference>
<dbReference type="GO" id="GO:0003676">
    <property type="term" value="F:nucleic acid binding"/>
    <property type="evidence" value="ECO:0007669"/>
    <property type="project" value="InterPro"/>
</dbReference>
<dbReference type="PANTHER" id="PTHR48475">
    <property type="entry name" value="RIBONUCLEASE H"/>
    <property type="match status" value="1"/>
</dbReference>
<dbReference type="Gene3D" id="3.10.10.10">
    <property type="entry name" value="HIV Type 1 Reverse Transcriptase, subunit A, domain 1"/>
    <property type="match status" value="1"/>
</dbReference>
<accession>A0A9W3CXP8</accession>
<dbReference type="PROSITE" id="PS50879">
    <property type="entry name" value="RNASE_H_1"/>
    <property type="match status" value="1"/>
</dbReference>
<dbReference type="Gene3D" id="3.30.420.10">
    <property type="entry name" value="Ribonuclease H-like superfamily/Ribonuclease H"/>
    <property type="match status" value="2"/>
</dbReference>
<evidence type="ECO:0000259" key="4">
    <source>
        <dbReference type="PROSITE" id="PS50878"/>
    </source>
</evidence>